<reference evidence="2 5" key="1">
    <citation type="submission" date="2019-03" db="EMBL/GenBank/DDBJ databases">
        <title>Bradyrhizobium strains diversity isolated from Chamaecrista fasciculata.</title>
        <authorList>
            <person name="Urquiaga M.C.O."/>
            <person name="Hungria M."/>
            <person name="Delamuta J.R.M."/>
        </authorList>
    </citation>
    <scope>NUCLEOTIDE SEQUENCE [LARGE SCALE GENOMIC DNA]</scope>
    <source>
        <strain evidence="2 5">CNPSo 3424</strain>
    </source>
</reference>
<accession>A0A4Y9NJI5</accession>
<dbReference type="Pfam" id="PF17761">
    <property type="entry name" value="DUF1016_N"/>
    <property type="match status" value="1"/>
</dbReference>
<dbReference type="PANTHER" id="PTHR30547">
    <property type="entry name" value="UNCHARACTERIZED PROTEIN YHCG-RELATED"/>
    <property type="match status" value="1"/>
</dbReference>
<dbReference type="OrthoDB" id="9801263at2"/>
<protein>
    <submittedName>
        <fullName evidence="3">DUF1016 family protein</fullName>
    </submittedName>
</protein>
<comment type="caution">
    <text evidence="3">The sequence shown here is derived from an EMBL/GenBank/DDBJ whole genome shotgun (WGS) entry which is preliminary data.</text>
</comment>
<dbReference type="AlphaFoldDB" id="A0A4Y9NJI5"/>
<name>A0A4Y9NJI5_9BRAD</name>
<dbReference type="EMBL" id="SPQU01000058">
    <property type="protein sequence ID" value="TFV29355.1"/>
    <property type="molecule type" value="Genomic_DNA"/>
</dbReference>
<evidence type="ECO:0000313" key="5">
    <source>
        <dbReference type="Proteomes" id="UP000298225"/>
    </source>
</evidence>
<dbReference type="Proteomes" id="UP000297700">
    <property type="component" value="Unassembled WGS sequence"/>
</dbReference>
<dbReference type="PANTHER" id="PTHR30547:SF0">
    <property type="entry name" value="BLR8175 PROTEIN"/>
    <property type="match status" value="1"/>
</dbReference>
<gene>
    <name evidence="3" type="ORF">E4K64_38710</name>
    <name evidence="2" type="ORF">E4K66_38280</name>
</gene>
<evidence type="ECO:0000313" key="3">
    <source>
        <dbReference type="EMBL" id="TFV67166.1"/>
    </source>
</evidence>
<evidence type="ECO:0000259" key="1">
    <source>
        <dbReference type="Pfam" id="PF17761"/>
    </source>
</evidence>
<reference evidence="3 4" key="2">
    <citation type="submission" date="2019-03" db="EMBL/GenBank/DDBJ databases">
        <title>Bradyrhizobium strains diversity.</title>
        <authorList>
            <person name="Urquiaga M.C.O."/>
            <person name="Hungria M."/>
            <person name="Delamuta J.R.M."/>
            <person name="Klepa M.S."/>
        </authorList>
    </citation>
    <scope>NUCLEOTIDE SEQUENCE [LARGE SCALE GENOMIC DNA]</scope>
    <source>
        <strain evidence="3 4">CNPSo 3426</strain>
    </source>
</reference>
<evidence type="ECO:0000313" key="2">
    <source>
        <dbReference type="EMBL" id="TFV29355.1"/>
    </source>
</evidence>
<dbReference type="Proteomes" id="UP000298225">
    <property type="component" value="Unassembled WGS sequence"/>
</dbReference>
<feature type="domain" description="YhcG N-terminal" evidence="1">
    <location>
        <begin position="33"/>
        <end position="110"/>
    </location>
</feature>
<dbReference type="InterPro" id="IPR053148">
    <property type="entry name" value="PD-DEXK-like_domain"/>
</dbReference>
<keyword evidence="5" id="KW-1185">Reference proteome</keyword>
<dbReference type="EMBL" id="SPQS01000065">
    <property type="protein sequence ID" value="TFV67166.1"/>
    <property type="molecule type" value="Genomic_DNA"/>
</dbReference>
<accession>A0A4Y9KNX0</accession>
<proteinExistence type="predicted"/>
<evidence type="ECO:0000313" key="4">
    <source>
        <dbReference type="Proteomes" id="UP000297700"/>
    </source>
</evidence>
<organism evidence="3 4">
    <name type="scientific">Bradyrhizobium frederickii</name>
    <dbReference type="NCBI Taxonomy" id="2560054"/>
    <lineage>
        <taxon>Bacteria</taxon>
        <taxon>Pseudomonadati</taxon>
        <taxon>Pseudomonadota</taxon>
        <taxon>Alphaproteobacteria</taxon>
        <taxon>Hyphomicrobiales</taxon>
        <taxon>Nitrobacteraceae</taxon>
        <taxon>Bradyrhizobium</taxon>
    </lineage>
</organism>
<sequence>MRKRPSKSLSIRRGAKPTTGIDARSYLTFISDLKRKIAEARHPAGLSVNRELILLYWNIGRDILARQDREELGAKIINRLAADLGRAFPEMTGLSARNLTNRLLHFILAWLRELLGLFLELLGRGLASPAQLNPAS</sequence>
<dbReference type="InterPro" id="IPR041527">
    <property type="entry name" value="YhcG_N"/>
</dbReference>